<dbReference type="RefSeq" id="WP_421758541.1">
    <property type="nucleotide sequence ID" value="NZ_CACRTX010000018.1"/>
</dbReference>
<dbReference type="AlphaFoldDB" id="A0A6N3G7F5"/>
<dbReference type="InterPro" id="IPR036249">
    <property type="entry name" value="Thioredoxin-like_sf"/>
</dbReference>
<reference evidence="2" key="1">
    <citation type="submission" date="2019-11" db="EMBL/GenBank/DDBJ databases">
        <authorList>
            <person name="Feng L."/>
        </authorList>
    </citation>
    <scope>NUCLEOTIDE SEQUENCE</scope>
    <source>
        <strain evidence="2">ECasseliflavusLFYP2</strain>
    </source>
</reference>
<organism evidence="2">
    <name type="scientific">Enterococcus casseliflavus</name>
    <name type="common">Enterococcus flavescens</name>
    <dbReference type="NCBI Taxonomy" id="37734"/>
    <lineage>
        <taxon>Bacteria</taxon>
        <taxon>Bacillati</taxon>
        <taxon>Bacillota</taxon>
        <taxon>Bacilli</taxon>
        <taxon>Lactobacillales</taxon>
        <taxon>Enterococcaceae</taxon>
        <taxon>Enterococcus</taxon>
    </lineage>
</organism>
<protein>
    <recommendedName>
        <fullName evidence="3">Thioredoxin</fullName>
    </recommendedName>
</protein>
<name>A0A6N3G7F5_ENTCA</name>
<gene>
    <name evidence="2" type="ORF">ECLFYP2_00771</name>
</gene>
<evidence type="ECO:0000313" key="2">
    <source>
        <dbReference type="EMBL" id="VYU60502.1"/>
    </source>
</evidence>
<dbReference type="InterPro" id="IPR046698">
    <property type="entry name" value="PedC-like"/>
</dbReference>
<dbReference type="Pfam" id="PF20207">
    <property type="entry name" value="DUF6568"/>
    <property type="match status" value="1"/>
</dbReference>
<proteinExistence type="predicted"/>
<keyword evidence="1" id="KW-0812">Transmembrane</keyword>
<dbReference type="Gene3D" id="3.40.30.10">
    <property type="entry name" value="Glutaredoxin"/>
    <property type="match status" value="1"/>
</dbReference>
<evidence type="ECO:0008006" key="3">
    <source>
        <dbReference type="Google" id="ProtNLM"/>
    </source>
</evidence>
<evidence type="ECO:0000256" key="1">
    <source>
        <dbReference type="SAM" id="Phobius"/>
    </source>
</evidence>
<feature type="transmembrane region" description="Helical" evidence="1">
    <location>
        <begin position="7"/>
        <end position="27"/>
    </location>
</feature>
<keyword evidence="1" id="KW-1133">Transmembrane helix</keyword>
<keyword evidence="1" id="KW-0472">Membrane</keyword>
<sequence length="321" mass="37158">MKNKKSTLLIILGLATVCIILLITLIVQQNKINDTTTETMETSSVSYSNNYDEVVKSFNEVGDSELKNLDENKEDYYIYVGEKDCIYCQEAAPKIKDILENTHNKIFYVDSSKETNEGILKNLNIKFVPYIAKVSYDDGEKTNEIFDERYMYLPKFLGYRNSEESMYVNDSSEYDIHQGITYYNLSIESRINALTERINMLEDEDLDDNALVDGITSEIDSTVLYVQEKLTEQNKFLGTDSKYTDFITEQKKYIENSLALLTKIKDVVKNNGDILSTKSEFKNIEPFDSYSMLSDVSNSIGFKNYFGEYQRITEECYHNYL</sequence>
<dbReference type="SUPFAM" id="SSF52833">
    <property type="entry name" value="Thioredoxin-like"/>
    <property type="match status" value="1"/>
</dbReference>
<accession>A0A6N3G7F5</accession>
<dbReference type="EMBL" id="CACRTX010000018">
    <property type="protein sequence ID" value="VYU60502.1"/>
    <property type="molecule type" value="Genomic_DNA"/>
</dbReference>